<dbReference type="RefSeq" id="WP_085414314.1">
    <property type="nucleotide sequence ID" value="NZ_WAEL01000009.1"/>
</dbReference>
<evidence type="ECO:0000313" key="2">
    <source>
        <dbReference type="Proteomes" id="UP000606008"/>
    </source>
</evidence>
<proteinExistence type="predicted"/>
<reference evidence="2" key="1">
    <citation type="submission" date="2019-09" db="EMBL/GenBank/DDBJ databases">
        <authorList>
            <person name="Jung D.-H."/>
        </authorList>
    </citation>
    <scope>NUCLEOTIDE SEQUENCE [LARGE SCALE GENOMIC DNA]</scope>
    <source>
        <strain evidence="2">JA-25</strain>
    </source>
</reference>
<dbReference type="Proteomes" id="UP000606008">
    <property type="component" value="Unassembled WGS sequence"/>
</dbReference>
<keyword evidence="2" id="KW-1185">Reference proteome</keyword>
<name>A0ABX0QPQ3_9BACT</name>
<accession>A0ABX0QPQ3</accession>
<comment type="caution">
    <text evidence="1">The sequence shown here is derived from an EMBL/GenBank/DDBJ whole genome shotgun (WGS) entry which is preliminary data.</text>
</comment>
<dbReference type="EMBL" id="WAEL01000009">
    <property type="protein sequence ID" value="NID12857.1"/>
    <property type="molecule type" value="Genomic_DNA"/>
</dbReference>
<gene>
    <name evidence="1" type="ORF">F7231_21985</name>
</gene>
<protein>
    <submittedName>
        <fullName evidence="1">Uncharacterized protein</fullName>
    </submittedName>
</protein>
<organism evidence="1 2">
    <name type="scientific">Fibrivirga algicola</name>
    <dbReference type="NCBI Taxonomy" id="2950420"/>
    <lineage>
        <taxon>Bacteria</taxon>
        <taxon>Pseudomonadati</taxon>
        <taxon>Bacteroidota</taxon>
        <taxon>Cytophagia</taxon>
        <taxon>Cytophagales</taxon>
        <taxon>Spirosomataceae</taxon>
        <taxon>Fibrivirga</taxon>
    </lineage>
</organism>
<reference evidence="2" key="2">
    <citation type="submission" date="2023-07" db="EMBL/GenBank/DDBJ databases">
        <authorList>
            <person name="Jung D.-H."/>
        </authorList>
    </citation>
    <scope>NUCLEOTIDE SEQUENCE [LARGE SCALE GENOMIC DNA]</scope>
    <source>
        <strain evidence="2">JA-25</strain>
    </source>
</reference>
<evidence type="ECO:0000313" key="1">
    <source>
        <dbReference type="EMBL" id="NID12857.1"/>
    </source>
</evidence>
<sequence length="103" mass="11544">MSAAHLKNGYLLIEASIAKVAFGDDVQVSVVYYSDRQTLLVAGKSKAFFEKLHKTSWLLLKDRNLLGDKSVNIRELLIDNDLDDTDRDLAYELKTTGILSITL</sequence>